<reference evidence="3" key="1">
    <citation type="journal article" date="2019" name="Int. J. Syst. Evol. Microbiol.">
        <title>The Global Catalogue of Microorganisms (GCM) 10K type strain sequencing project: providing services to taxonomists for standard genome sequencing and annotation.</title>
        <authorList>
            <consortium name="The Broad Institute Genomics Platform"/>
            <consortium name="The Broad Institute Genome Sequencing Center for Infectious Disease"/>
            <person name="Wu L."/>
            <person name="Ma J."/>
        </authorList>
    </citation>
    <scope>NUCLEOTIDE SEQUENCE [LARGE SCALE GENOMIC DNA]</scope>
    <source>
        <strain evidence="3">CGMCC 4.7677</strain>
    </source>
</reference>
<dbReference type="InterPro" id="IPR013022">
    <property type="entry name" value="Xyl_isomerase-like_TIM-brl"/>
</dbReference>
<dbReference type="InterPro" id="IPR036237">
    <property type="entry name" value="Xyl_isomerase-like_sf"/>
</dbReference>
<dbReference type="Pfam" id="PF01261">
    <property type="entry name" value="AP_endonuc_2"/>
    <property type="match status" value="1"/>
</dbReference>
<dbReference type="Proteomes" id="UP000605897">
    <property type="component" value="Unassembled WGS sequence"/>
</dbReference>
<evidence type="ECO:0000313" key="2">
    <source>
        <dbReference type="EMBL" id="GHE90673.1"/>
    </source>
</evidence>
<proteinExistence type="predicted"/>
<evidence type="ECO:0000313" key="3">
    <source>
        <dbReference type="Proteomes" id="UP000605897"/>
    </source>
</evidence>
<evidence type="ECO:0000259" key="1">
    <source>
        <dbReference type="Pfam" id="PF01261"/>
    </source>
</evidence>
<organism evidence="2 3">
    <name type="scientific">Amycolatopsis deserti</name>
    <dbReference type="NCBI Taxonomy" id="185696"/>
    <lineage>
        <taxon>Bacteria</taxon>
        <taxon>Bacillati</taxon>
        <taxon>Actinomycetota</taxon>
        <taxon>Actinomycetes</taxon>
        <taxon>Pseudonocardiales</taxon>
        <taxon>Pseudonocardiaceae</taxon>
        <taxon>Amycolatopsis</taxon>
    </lineage>
</organism>
<dbReference type="InterPro" id="IPR050312">
    <property type="entry name" value="IolE/XylAMocC-like"/>
</dbReference>
<comment type="caution">
    <text evidence="2">The sequence shown here is derived from an EMBL/GenBank/DDBJ whole genome shotgun (WGS) entry which is preliminary data.</text>
</comment>
<keyword evidence="2" id="KW-0540">Nuclease</keyword>
<dbReference type="RefSeq" id="WP_191244549.1">
    <property type="nucleotide sequence ID" value="NZ_BNAU01000002.1"/>
</dbReference>
<dbReference type="PANTHER" id="PTHR12110">
    <property type="entry name" value="HYDROXYPYRUVATE ISOMERASE"/>
    <property type="match status" value="1"/>
</dbReference>
<feature type="domain" description="Xylose isomerase-like TIM barrel" evidence="1">
    <location>
        <begin position="24"/>
        <end position="266"/>
    </location>
</feature>
<dbReference type="EMBL" id="BNAU01000002">
    <property type="protein sequence ID" value="GHE90673.1"/>
    <property type="molecule type" value="Genomic_DNA"/>
</dbReference>
<sequence length="270" mass="28141">MERTGWPGCSTISFRHLPLPSALAVIAECGFGEIDLGALPGVCDHVPYDLTDDAVRAVAAEVAASGLRVRSVNGDIGDLNRPHDEAGRAAHLRRLLDLTAACGADALVLPCGAQSHESVATLDEDLGLVAAQLHRAAEAAAGHGVAIWVEAPHYYRLCWNTDLAGRLAERLDPAVGLVLDTSHVVASGGDPAAYAERFAGRIAHVHLRDATPGHINHSIGNGVVDFAATFAALRASGYRGASSLELETRDVTDDERPAAAVKAATFIAGL</sequence>
<gene>
    <name evidence="2" type="primary">frlC</name>
    <name evidence="2" type="ORF">GCM10017786_23710</name>
</gene>
<accession>A0ABQ3ISP8</accession>
<name>A0ABQ3ISP8_9PSEU</name>
<dbReference type="SUPFAM" id="SSF51658">
    <property type="entry name" value="Xylose isomerase-like"/>
    <property type="match status" value="1"/>
</dbReference>
<protein>
    <submittedName>
        <fullName evidence="2">AP endonuclease</fullName>
    </submittedName>
</protein>
<keyword evidence="2" id="KW-0378">Hydrolase</keyword>
<keyword evidence="2" id="KW-0255">Endonuclease</keyword>
<dbReference type="GO" id="GO:0004519">
    <property type="term" value="F:endonuclease activity"/>
    <property type="evidence" value="ECO:0007669"/>
    <property type="project" value="UniProtKB-KW"/>
</dbReference>
<dbReference type="Gene3D" id="3.20.20.150">
    <property type="entry name" value="Divalent-metal-dependent TIM barrel enzymes"/>
    <property type="match status" value="1"/>
</dbReference>
<keyword evidence="3" id="KW-1185">Reference proteome</keyword>